<evidence type="ECO:0000256" key="1">
    <source>
        <dbReference type="SAM" id="MobiDB-lite"/>
    </source>
</evidence>
<name>A0A1B9GPN7_9TREE</name>
<organism evidence="2 3">
    <name type="scientific">Kwoniella heveanensis BCC8398</name>
    <dbReference type="NCBI Taxonomy" id="1296120"/>
    <lineage>
        <taxon>Eukaryota</taxon>
        <taxon>Fungi</taxon>
        <taxon>Dikarya</taxon>
        <taxon>Basidiomycota</taxon>
        <taxon>Agaricomycotina</taxon>
        <taxon>Tremellomycetes</taxon>
        <taxon>Tremellales</taxon>
        <taxon>Cryptococcaceae</taxon>
        <taxon>Kwoniella</taxon>
    </lineage>
</organism>
<protein>
    <submittedName>
        <fullName evidence="2">Uncharacterized protein</fullName>
    </submittedName>
</protein>
<reference evidence="2 3" key="1">
    <citation type="submission" date="2013-07" db="EMBL/GenBank/DDBJ databases">
        <title>The Genome Sequence of Cryptococcus heveanensis BCC8398.</title>
        <authorList>
            <consortium name="The Broad Institute Genome Sequencing Platform"/>
            <person name="Cuomo C."/>
            <person name="Litvintseva A."/>
            <person name="Chen Y."/>
            <person name="Heitman J."/>
            <person name="Sun S."/>
            <person name="Springer D."/>
            <person name="Dromer F."/>
            <person name="Young S.K."/>
            <person name="Zeng Q."/>
            <person name="Gargeya S."/>
            <person name="Fitzgerald M."/>
            <person name="Abouelleil A."/>
            <person name="Alvarado L."/>
            <person name="Berlin A.M."/>
            <person name="Chapman S.B."/>
            <person name="Dewar J."/>
            <person name="Goldberg J."/>
            <person name="Griggs A."/>
            <person name="Gujja S."/>
            <person name="Hansen M."/>
            <person name="Howarth C."/>
            <person name="Imamovic A."/>
            <person name="Larimer J."/>
            <person name="McCowan C."/>
            <person name="Murphy C."/>
            <person name="Pearson M."/>
            <person name="Priest M."/>
            <person name="Roberts A."/>
            <person name="Saif S."/>
            <person name="Shea T."/>
            <person name="Sykes S."/>
            <person name="Wortman J."/>
            <person name="Nusbaum C."/>
            <person name="Birren B."/>
        </authorList>
    </citation>
    <scope>NUCLEOTIDE SEQUENCE [LARGE SCALE GENOMIC DNA]</scope>
    <source>
        <strain evidence="2 3">BCC8398</strain>
    </source>
</reference>
<sequence length="284" mass="32012">MPRQALGTRARSTSPALVRPTMEQPPWKNKAYRSEICSIKGYPIKDYIASTTLRTEPAVDSAEPPNIEAQRSQAGRSLHQADQKLNATERNAYEDTWLPKPRVLRGIAMMLEHPDVIVVHAKYQNECAECSITGGIVIRPPPGRGRTELEAEEEDDHDGDHSDPFLGLARRKAAVAASGRYDKHVPEWDRVPVPPKRRHIPDLPCITYKGDIHTKCARCVARGKTCKHRIGGSFSQLFDEYGSGSVLRLALQVVGGSTQARDREDSEFEMEDERPRWRRRAERN</sequence>
<dbReference type="EMBL" id="KI669506">
    <property type="protein sequence ID" value="OCF33059.1"/>
    <property type="molecule type" value="Genomic_DNA"/>
</dbReference>
<evidence type="ECO:0000313" key="2">
    <source>
        <dbReference type="EMBL" id="OCF33059.1"/>
    </source>
</evidence>
<feature type="region of interest" description="Disordered" evidence="1">
    <location>
        <begin position="55"/>
        <end position="77"/>
    </location>
</feature>
<dbReference type="AlphaFoldDB" id="A0A1B9GPN7"/>
<keyword evidence="3" id="KW-1185">Reference proteome</keyword>
<feature type="region of interest" description="Disordered" evidence="1">
    <location>
        <begin position="139"/>
        <end position="165"/>
    </location>
</feature>
<dbReference type="Proteomes" id="UP000092666">
    <property type="component" value="Unassembled WGS sequence"/>
</dbReference>
<proteinExistence type="predicted"/>
<evidence type="ECO:0000313" key="3">
    <source>
        <dbReference type="Proteomes" id="UP000092666"/>
    </source>
</evidence>
<reference evidence="3" key="2">
    <citation type="submission" date="2013-12" db="EMBL/GenBank/DDBJ databases">
        <title>Evolution of pathogenesis and genome organization in the Tremellales.</title>
        <authorList>
            <person name="Cuomo C."/>
            <person name="Litvintseva A."/>
            <person name="Heitman J."/>
            <person name="Chen Y."/>
            <person name="Sun S."/>
            <person name="Springer D."/>
            <person name="Dromer F."/>
            <person name="Young S."/>
            <person name="Zeng Q."/>
            <person name="Chapman S."/>
            <person name="Gujja S."/>
            <person name="Saif S."/>
            <person name="Birren B."/>
        </authorList>
    </citation>
    <scope>NUCLEOTIDE SEQUENCE [LARGE SCALE GENOMIC DNA]</scope>
    <source>
        <strain evidence="3">BCC8398</strain>
    </source>
</reference>
<feature type="region of interest" description="Disordered" evidence="1">
    <location>
        <begin position="1"/>
        <end position="25"/>
    </location>
</feature>
<accession>A0A1B9GPN7</accession>
<gene>
    <name evidence="2" type="ORF">I316_05398</name>
</gene>
<feature type="region of interest" description="Disordered" evidence="1">
    <location>
        <begin position="256"/>
        <end position="284"/>
    </location>
</feature>